<evidence type="ECO:0000313" key="2">
    <source>
        <dbReference type="EMBL" id="KAL3840547.1"/>
    </source>
</evidence>
<feature type="transmembrane region" description="Helical" evidence="1">
    <location>
        <begin position="230"/>
        <end position="253"/>
    </location>
</feature>
<keyword evidence="3" id="KW-1185">Reference proteome</keyword>
<comment type="caution">
    <text evidence="2">The sequence shown here is derived from an EMBL/GenBank/DDBJ whole genome shotgun (WGS) entry which is preliminary data.</text>
</comment>
<reference evidence="2 3" key="1">
    <citation type="submission" date="2024-12" db="EMBL/GenBank/DDBJ databases">
        <title>The unique morphological basis and parallel evolutionary history of personate flowers in Penstemon.</title>
        <authorList>
            <person name="Depatie T.H."/>
            <person name="Wessinger C.A."/>
        </authorList>
    </citation>
    <scope>NUCLEOTIDE SEQUENCE [LARGE SCALE GENOMIC DNA]</scope>
    <source>
        <strain evidence="2">WTNN_2</strain>
        <tissue evidence="2">Leaf</tissue>
    </source>
</reference>
<dbReference type="Proteomes" id="UP001634393">
    <property type="component" value="Unassembled WGS sequence"/>
</dbReference>
<dbReference type="PANTHER" id="PTHR33133:SF7">
    <property type="entry name" value="F26K24.10 PROTEIN-RELATED"/>
    <property type="match status" value="1"/>
</dbReference>
<keyword evidence="1" id="KW-1133">Transmembrane helix</keyword>
<dbReference type="AlphaFoldDB" id="A0ABD3TWF0"/>
<feature type="transmembrane region" description="Helical" evidence="1">
    <location>
        <begin position="265"/>
        <end position="288"/>
    </location>
</feature>
<gene>
    <name evidence="2" type="ORF">ACJIZ3_025138</name>
</gene>
<evidence type="ECO:0000313" key="3">
    <source>
        <dbReference type="Proteomes" id="UP001634393"/>
    </source>
</evidence>
<name>A0ABD3TWF0_9LAMI</name>
<protein>
    <recommendedName>
        <fullName evidence="4">Transmembrane protein</fullName>
    </recommendedName>
</protein>
<proteinExistence type="predicted"/>
<keyword evidence="1" id="KW-0812">Transmembrane</keyword>
<feature type="transmembrane region" description="Helical" evidence="1">
    <location>
        <begin position="175"/>
        <end position="194"/>
    </location>
</feature>
<accession>A0ABD3TWF0</accession>
<feature type="transmembrane region" description="Helical" evidence="1">
    <location>
        <begin position="126"/>
        <end position="144"/>
    </location>
</feature>
<dbReference type="PANTHER" id="PTHR33133">
    <property type="entry name" value="OS08G0107100 PROTEIN-RELATED"/>
    <property type="match status" value="1"/>
</dbReference>
<evidence type="ECO:0000256" key="1">
    <source>
        <dbReference type="SAM" id="Phobius"/>
    </source>
</evidence>
<dbReference type="EMBL" id="JBJXBP010000003">
    <property type="protein sequence ID" value="KAL3840547.1"/>
    <property type="molecule type" value="Genomic_DNA"/>
</dbReference>
<sequence>MSDATSTTTHSSLNLCGVLSETKRIINAHSRHFLALSVLFLLPLSFSIIVYPFLSLPTSIPYHSHQSLFFFSTPNPDDFQTSHLLFPILYALFLILFSLFATASITHSTFHGFYGRPVKFVSSLKSIFFSFFPLLATLIISQLILGLIVFAFGGFTVLLYNGIAMLGVGIDYDSFFFTVLVFLITALILLVLVYFQVEWYLVNVVVVVESQWGLTALRRSSYLVKGMRRVVFLMLLLFGILLGILSMVCSNLVPNLDEVSGGWVSWAFVFQTVVCAGFMTILMLYSVAANAVLFMYCKALHGELAFEIAEEFAREYVSLPFDDGKVPHVVYVV</sequence>
<evidence type="ECO:0008006" key="4">
    <source>
        <dbReference type="Google" id="ProtNLM"/>
    </source>
</evidence>
<keyword evidence="1" id="KW-0472">Membrane</keyword>
<feature type="transmembrane region" description="Helical" evidence="1">
    <location>
        <begin position="33"/>
        <end position="54"/>
    </location>
</feature>
<organism evidence="2 3">
    <name type="scientific">Penstemon smallii</name>
    <dbReference type="NCBI Taxonomy" id="265156"/>
    <lineage>
        <taxon>Eukaryota</taxon>
        <taxon>Viridiplantae</taxon>
        <taxon>Streptophyta</taxon>
        <taxon>Embryophyta</taxon>
        <taxon>Tracheophyta</taxon>
        <taxon>Spermatophyta</taxon>
        <taxon>Magnoliopsida</taxon>
        <taxon>eudicotyledons</taxon>
        <taxon>Gunneridae</taxon>
        <taxon>Pentapetalae</taxon>
        <taxon>asterids</taxon>
        <taxon>lamiids</taxon>
        <taxon>Lamiales</taxon>
        <taxon>Plantaginaceae</taxon>
        <taxon>Cheloneae</taxon>
        <taxon>Penstemon</taxon>
    </lineage>
</organism>
<feature type="transmembrane region" description="Helical" evidence="1">
    <location>
        <begin position="84"/>
        <end position="105"/>
    </location>
</feature>